<dbReference type="EMBL" id="BAABAU010000003">
    <property type="protein sequence ID" value="GAA4266897.1"/>
    <property type="molecule type" value="Genomic_DNA"/>
</dbReference>
<dbReference type="Gene3D" id="3.30.70.100">
    <property type="match status" value="1"/>
</dbReference>
<dbReference type="Proteomes" id="UP001501594">
    <property type="component" value="Unassembled WGS sequence"/>
</dbReference>
<accession>A0ABP8E425</accession>
<comment type="caution">
    <text evidence="2">The sequence shown here is derived from an EMBL/GenBank/DDBJ whole genome shotgun (WGS) entry which is preliminary data.</text>
</comment>
<dbReference type="Pfam" id="PF03992">
    <property type="entry name" value="ABM"/>
    <property type="match status" value="1"/>
</dbReference>
<keyword evidence="3" id="KW-1185">Reference proteome</keyword>
<reference evidence="3" key="1">
    <citation type="journal article" date="2019" name="Int. J. Syst. Evol. Microbiol.">
        <title>The Global Catalogue of Microorganisms (GCM) 10K type strain sequencing project: providing services to taxonomists for standard genome sequencing and annotation.</title>
        <authorList>
            <consortium name="The Broad Institute Genomics Platform"/>
            <consortium name="The Broad Institute Genome Sequencing Center for Infectious Disease"/>
            <person name="Wu L."/>
            <person name="Ma J."/>
        </authorList>
    </citation>
    <scope>NUCLEOTIDE SEQUENCE [LARGE SCALE GENOMIC DNA]</scope>
    <source>
        <strain evidence="3">JCM 17442</strain>
    </source>
</reference>
<gene>
    <name evidence="2" type="ORF">GCM10022256_25090</name>
</gene>
<proteinExistence type="predicted"/>
<protein>
    <recommendedName>
        <fullName evidence="1">ABM domain-containing protein</fullName>
    </recommendedName>
</protein>
<dbReference type="SUPFAM" id="SSF54909">
    <property type="entry name" value="Dimeric alpha+beta barrel"/>
    <property type="match status" value="1"/>
</dbReference>
<dbReference type="InterPro" id="IPR007138">
    <property type="entry name" value="ABM_dom"/>
</dbReference>
<feature type="domain" description="ABM" evidence="1">
    <location>
        <begin position="4"/>
        <end position="72"/>
    </location>
</feature>
<organism evidence="2 3">
    <name type="scientific">Frondihabitans peucedani</name>
    <dbReference type="NCBI Taxonomy" id="598626"/>
    <lineage>
        <taxon>Bacteria</taxon>
        <taxon>Bacillati</taxon>
        <taxon>Actinomycetota</taxon>
        <taxon>Actinomycetes</taxon>
        <taxon>Micrococcales</taxon>
        <taxon>Microbacteriaceae</taxon>
        <taxon>Frondihabitans</taxon>
    </lineage>
</organism>
<dbReference type="InterPro" id="IPR011008">
    <property type="entry name" value="Dimeric_a/b-barrel"/>
</dbReference>
<sequence length="97" mass="10689">MSMTVLLEMTLRPDATEAQSIISETLAQTRAYSGNEGIEVLVDDDDSAKLVVVETWESTAHHAAYAEWRTTPEGQNRLGEIVAAPPVKRIFSETLDI</sequence>
<evidence type="ECO:0000259" key="1">
    <source>
        <dbReference type="Pfam" id="PF03992"/>
    </source>
</evidence>
<evidence type="ECO:0000313" key="2">
    <source>
        <dbReference type="EMBL" id="GAA4266897.1"/>
    </source>
</evidence>
<name>A0ABP8E425_9MICO</name>
<evidence type="ECO:0000313" key="3">
    <source>
        <dbReference type="Proteomes" id="UP001501594"/>
    </source>
</evidence>